<feature type="transmembrane region" description="Helical" evidence="1">
    <location>
        <begin position="9"/>
        <end position="28"/>
    </location>
</feature>
<organism evidence="2">
    <name type="scientific">Oryza meridionalis</name>
    <dbReference type="NCBI Taxonomy" id="40149"/>
    <lineage>
        <taxon>Eukaryota</taxon>
        <taxon>Viridiplantae</taxon>
        <taxon>Streptophyta</taxon>
        <taxon>Embryophyta</taxon>
        <taxon>Tracheophyta</taxon>
        <taxon>Spermatophyta</taxon>
        <taxon>Magnoliopsida</taxon>
        <taxon>Liliopsida</taxon>
        <taxon>Poales</taxon>
        <taxon>Poaceae</taxon>
        <taxon>BOP clade</taxon>
        <taxon>Oryzoideae</taxon>
        <taxon>Oryzeae</taxon>
        <taxon>Oryzinae</taxon>
        <taxon>Oryza</taxon>
    </lineage>
</organism>
<sequence>MAPRRWVRLIYSAVSLALYTAFLAFYLLCATGRSFRCVVLGAGAGAGDVPPHVALAWKLANWVAVLLCCVVDAYLVSSIVVSRRRSGKPAAAASAARLPPPPAQMDIC</sequence>
<protein>
    <submittedName>
        <fullName evidence="2">Uncharacterized protein</fullName>
    </submittedName>
</protein>
<keyword evidence="1" id="KW-1133">Transmembrane helix</keyword>
<reference evidence="2" key="2">
    <citation type="submission" date="2018-05" db="EMBL/GenBank/DDBJ databases">
        <title>OmerRS3 (Oryza meridionalis Reference Sequence Version 3).</title>
        <authorList>
            <person name="Zhang J."/>
            <person name="Kudrna D."/>
            <person name="Lee S."/>
            <person name="Talag J."/>
            <person name="Welchert J."/>
            <person name="Wing R.A."/>
        </authorList>
    </citation>
    <scope>NUCLEOTIDE SEQUENCE [LARGE SCALE GENOMIC DNA]</scope>
    <source>
        <strain evidence="2">cv. OR44</strain>
    </source>
</reference>
<proteinExistence type="predicted"/>
<accession>A0A0E0E883</accession>
<evidence type="ECO:0000313" key="3">
    <source>
        <dbReference type="Proteomes" id="UP000008021"/>
    </source>
</evidence>
<dbReference type="AlphaFoldDB" id="A0A0E0E883"/>
<dbReference type="Proteomes" id="UP000008021">
    <property type="component" value="Chromosome 7"/>
</dbReference>
<keyword evidence="3" id="KW-1185">Reference proteome</keyword>
<keyword evidence="1" id="KW-0812">Transmembrane</keyword>
<dbReference type="EnsemblPlants" id="OMERI07G03730.1">
    <property type="protein sequence ID" value="OMERI07G03730.1"/>
    <property type="gene ID" value="OMERI07G03730"/>
</dbReference>
<feature type="transmembrane region" description="Helical" evidence="1">
    <location>
        <begin position="59"/>
        <end position="81"/>
    </location>
</feature>
<name>A0A0E0E883_9ORYZ</name>
<evidence type="ECO:0000256" key="1">
    <source>
        <dbReference type="SAM" id="Phobius"/>
    </source>
</evidence>
<evidence type="ECO:0000313" key="2">
    <source>
        <dbReference type="EnsemblPlants" id="OMERI07G03730.1"/>
    </source>
</evidence>
<reference evidence="2" key="1">
    <citation type="submission" date="2015-04" db="UniProtKB">
        <authorList>
            <consortium name="EnsemblPlants"/>
        </authorList>
    </citation>
    <scope>IDENTIFICATION</scope>
</reference>
<dbReference type="Gramene" id="OMERI07G03730.1">
    <property type="protein sequence ID" value="OMERI07G03730.1"/>
    <property type="gene ID" value="OMERI07G03730"/>
</dbReference>
<keyword evidence="1" id="KW-0472">Membrane</keyword>
<dbReference type="HOGENOM" id="CLU_183293_0_0_1"/>